<name>A0ACC0V2W7_9HYPO</name>
<evidence type="ECO:0000313" key="2">
    <source>
        <dbReference type="Proteomes" id="UP001163324"/>
    </source>
</evidence>
<accession>A0ACC0V2W7</accession>
<reference evidence="1" key="1">
    <citation type="submission" date="2022-10" db="EMBL/GenBank/DDBJ databases">
        <title>Complete Genome of Trichothecium roseum strain YXFP-22015, a Plant Pathogen Isolated from Citrus.</title>
        <authorList>
            <person name="Wang Y."/>
            <person name="Zhu L."/>
        </authorList>
    </citation>
    <scope>NUCLEOTIDE SEQUENCE</scope>
    <source>
        <strain evidence="1">YXFP-22015</strain>
    </source>
</reference>
<evidence type="ECO:0000313" key="1">
    <source>
        <dbReference type="EMBL" id="KAI9900121.1"/>
    </source>
</evidence>
<gene>
    <name evidence="1" type="ORF">N3K66_004383</name>
</gene>
<protein>
    <submittedName>
        <fullName evidence="1">Uncharacterized protein</fullName>
    </submittedName>
</protein>
<keyword evidence="2" id="KW-1185">Reference proteome</keyword>
<dbReference type="EMBL" id="CM047943">
    <property type="protein sequence ID" value="KAI9900121.1"/>
    <property type="molecule type" value="Genomic_DNA"/>
</dbReference>
<proteinExistence type="predicted"/>
<organism evidence="1 2">
    <name type="scientific">Trichothecium roseum</name>
    <dbReference type="NCBI Taxonomy" id="47278"/>
    <lineage>
        <taxon>Eukaryota</taxon>
        <taxon>Fungi</taxon>
        <taxon>Dikarya</taxon>
        <taxon>Ascomycota</taxon>
        <taxon>Pezizomycotina</taxon>
        <taxon>Sordariomycetes</taxon>
        <taxon>Hypocreomycetidae</taxon>
        <taxon>Hypocreales</taxon>
        <taxon>Hypocreales incertae sedis</taxon>
        <taxon>Trichothecium</taxon>
    </lineage>
</organism>
<dbReference type="Proteomes" id="UP001163324">
    <property type="component" value="Chromosome 4"/>
</dbReference>
<comment type="caution">
    <text evidence="1">The sequence shown here is derived from an EMBL/GenBank/DDBJ whole genome shotgun (WGS) entry which is preliminary data.</text>
</comment>
<sequence>MSPIGVAIIGGGIFVKEQHLPAVLGCKDLSLKAIWSRSLKSAQETAALITDGGTNPELYSADSGVGKTYHDVLIREDISAVIIALPIISQPEYIEAALAAGKHVLAEKPIAGDVAGARRIIDYYEKTTAANKATLAIAENYRFTASPAYARDKAAQLGKLTHFSIRLFSLMKDDTKWYGTSWRKTPEHQGGFLLDAGVHYAAVARMFLSGEERPDVVRALTSQAQPHLPPIDTVNAIITTKSGVSGSFQHSAGTLLSAFQWDFGFEHGTLNIDKDTVTVTPKDGKPEVKEFDRAWGVAEEVKAWAQAMLDGKPNPLQSPQEALADLEFLEKMFRSGEQDGAVQKYEFQ</sequence>